<evidence type="ECO:0000256" key="3">
    <source>
        <dbReference type="ARBA" id="ARBA00023315"/>
    </source>
</evidence>
<accession>A0A7S3JRD5</accession>
<evidence type="ECO:0008006" key="5">
    <source>
        <dbReference type="Google" id="ProtNLM"/>
    </source>
</evidence>
<dbReference type="InterPro" id="IPR016181">
    <property type="entry name" value="Acyl_CoA_acyltransferase"/>
</dbReference>
<dbReference type="Gene3D" id="3.40.630.70">
    <property type="entry name" value="Leucyl/phenylalanyl-tRNA-protein transferase, C-terminal domain"/>
    <property type="match status" value="1"/>
</dbReference>
<protein>
    <recommendedName>
        <fullName evidence="5">Leucyl/phenylalanyl-tRNA--protein transferase</fullName>
    </recommendedName>
</protein>
<evidence type="ECO:0000256" key="1">
    <source>
        <dbReference type="ARBA" id="ARBA00022490"/>
    </source>
</evidence>
<proteinExistence type="predicted"/>
<sequence>MALRVGPNCYVLLPKLHHERSALQFSNLHVSRSVLRKSSRFAISHDVDFDAVISGIQTQHGDECWLYPPLVDALRAIADSFHDVVTVRTFECWLDGHLLVAGEIGYVVGDIYTSLSGFSTYPSAGSIQCAATAAWLELSGFRLWDLGMELPYKKKLGAHLMSRHDFLTVVEFARKKRPRPLLQCGKKSTYRARELIDKRLLIAYVS</sequence>
<dbReference type="Pfam" id="PF03588">
    <property type="entry name" value="Leu_Phe_trans"/>
    <property type="match status" value="1"/>
</dbReference>
<dbReference type="GO" id="GO:0008914">
    <property type="term" value="F:leucyl-tRNA--protein transferase activity"/>
    <property type="evidence" value="ECO:0007669"/>
    <property type="project" value="InterPro"/>
</dbReference>
<gene>
    <name evidence="4" type="ORF">ALAG00032_LOCUS983</name>
</gene>
<organism evidence="4">
    <name type="scientific">Aureoumbra lagunensis</name>
    <dbReference type="NCBI Taxonomy" id="44058"/>
    <lineage>
        <taxon>Eukaryota</taxon>
        <taxon>Sar</taxon>
        <taxon>Stramenopiles</taxon>
        <taxon>Ochrophyta</taxon>
        <taxon>Pelagophyceae</taxon>
        <taxon>Pelagomonadales</taxon>
        <taxon>Aureoumbra</taxon>
    </lineage>
</organism>
<evidence type="ECO:0000313" key="4">
    <source>
        <dbReference type="EMBL" id="CAE0360253.1"/>
    </source>
</evidence>
<dbReference type="InterPro" id="IPR042203">
    <property type="entry name" value="Leu/Phe-tRNA_Trfase_C"/>
</dbReference>
<dbReference type="GO" id="GO:0030163">
    <property type="term" value="P:protein catabolic process"/>
    <property type="evidence" value="ECO:0007669"/>
    <property type="project" value="InterPro"/>
</dbReference>
<keyword evidence="3" id="KW-0012">Acyltransferase</keyword>
<dbReference type="PANTHER" id="PTHR30098:SF2">
    <property type="entry name" value="LEUCYL_PHENYLALANYL-TRNA--PROTEIN TRANSFERASE"/>
    <property type="match status" value="1"/>
</dbReference>
<keyword evidence="1" id="KW-0963">Cytoplasm</keyword>
<dbReference type="AlphaFoldDB" id="A0A7S3JRD5"/>
<reference evidence="4" key="1">
    <citation type="submission" date="2021-01" db="EMBL/GenBank/DDBJ databases">
        <authorList>
            <person name="Corre E."/>
            <person name="Pelletier E."/>
            <person name="Niang G."/>
            <person name="Scheremetjew M."/>
            <person name="Finn R."/>
            <person name="Kale V."/>
            <person name="Holt S."/>
            <person name="Cochrane G."/>
            <person name="Meng A."/>
            <person name="Brown T."/>
            <person name="Cohen L."/>
        </authorList>
    </citation>
    <scope>NUCLEOTIDE SEQUENCE</scope>
    <source>
        <strain evidence="4">CCMP1510</strain>
    </source>
</reference>
<keyword evidence="2" id="KW-0808">Transferase</keyword>
<dbReference type="EMBL" id="HBIJ01001323">
    <property type="protein sequence ID" value="CAE0360253.1"/>
    <property type="molecule type" value="Transcribed_RNA"/>
</dbReference>
<dbReference type="PANTHER" id="PTHR30098">
    <property type="entry name" value="LEUCYL/PHENYLALANYL-TRNA--PROTEIN TRANSFERASE"/>
    <property type="match status" value="1"/>
</dbReference>
<dbReference type="InterPro" id="IPR004616">
    <property type="entry name" value="Leu/Phe-tRNA_Trfase"/>
</dbReference>
<evidence type="ECO:0000256" key="2">
    <source>
        <dbReference type="ARBA" id="ARBA00022679"/>
    </source>
</evidence>
<name>A0A7S3JRD5_9STRA</name>
<dbReference type="SUPFAM" id="SSF55729">
    <property type="entry name" value="Acyl-CoA N-acyltransferases (Nat)"/>
    <property type="match status" value="1"/>
</dbReference>
<dbReference type="GO" id="GO:0005737">
    <property type="term" value="C:cytoplasm"/>
    <property type="evidence" value="ECO:0007669"/>
    <property type="project" value="TreeGrafter"/>
</dbReference>